<feature type="signal peptide" evidence="2">
    <location>
        <begin position="1"/>
        <end position="19"/>
    </location>
</feature>
<dbReference type="PANTHER" id="PTHR28154">
    <property type="entry name" value="CELL WALL SYNTHESIS PROTEIN KNH1-RELATED"/>
    <property type="match status" value="1"/>
</dbReference>
<dbReference type="Proteomes" id="UP000310708">
    <property type="component" value="Unassembled WGS sequence"/>
</dbReference>
<dbReference type="InterPro" id="IPR018466">
    <property type="entry name" value="Kre9/Knh1-like_N"/>
</dbReference>
<evidence type="ECO:0000313" key="7">
    <source>
        <dbReference type="Proteomes" id="UP000310708"/>
    </source>
</evidence>
<dbReference type="EMBL" id="SPRO01000031">
    <property type="protein sequence ID" value="TIC29049.1"/>
    <property type="molecule type" value="Genomic_DNA"/>
</dbReference>
<gene>
    <name evidence="5" type="ORF">E3Q01_02900</name>
    <name evidence="4" type="ORF">E3Q10_02817</name>
</gene>
<dbReference type="EMBL" id="SPRX01000036">
    <property type="protein sequence ID" value="TIC64192.1"/>
    <property type="molecule type" value="Genomic_DNA"/>
</dbReference>
<evidence type="ECO:0000313" key="4">
    <source>
        <dbReference type="EMBL" id="TIC29049.1"/>
    </source>
</evidence>
<reference evidence="6 7" key="1">
    <citation type="submission" date="2019-03" db="EMBL/GenBank/DDBJ databases">
        <title>Sequencing 25 genomes of Wallemia mellicola.</title>
        <authorList>
            <person name="Gostincar C."/>
        </authorList>
    </citation>
    <scope>NUCLEOTIDE SEQUENCE [LARGE SCALE GENOMIC DNA]</scope>
    <source>
        <strain evidence="5 7">EXF-757</strain>
        <strain evidence="4 6">EXF-8738</strain>
    </source>
</reference>
<sequence length="195" mass="20875">MKFTACTLIAAALFNFAAAGVYITAPIGSTKATGGQPFSVVWDDDGQSPTLAELGNADVSLMTGSDAEQTELQTLQKDVPLSTTASTINLIDSNVGPDGNVYFIRVMSQSPKNDEGYPYSFYSARFLLEGMHGTFTDEIKAQLDQLMQQTNVQRRTLTDEDVNVEDNDSAARTNSFQTLAIATIAVIVGASLSTL</sequence>
<evidence type="ECO:0000313" key="5">
    <source>
        <dbReference type="EMBL" id="TIC64192.1"/>
    </source>
</evidence>
<comment type="caution">
    <text evidence="5">The sequence shown here is derived from an EMBL/GenBank/DDBJ whole genome shotgun (WGS) entry which is preliminary data.</text>
</comment>
<protein>
    <recommendedName>
        <fullName evidence="3">Yeast cell wall synthesis Kre9/Knh1-like N-terminal domain-containing protein</fullName>
    </recommendedName>
</protein>
<name>A0A4T0TFW9_9BASI</name>
<evidence type="ECO:0000259" key="3">
    <source>
        <dbReference type="Pfam" id="PF10342"/>
    </source>
</evidence>
<evidence type="ECO:0000313" key="6">
    <source>
        <dbReference type="Proteomes" id="UP000305647"/>
    </source>
</evidence>
<dbReference type="GO" id="GO:0042546">
    <property type="term" value="P:cell wall biogenesis"/>
    <property type="evidence" value="ECO:0007669"/>
    <property type="project" value="InterPro"/>
</dbReference>
<dbReference type="AlphaFoldDB" id="A0A4T0TFW9"/>
<dbReference type="Pfam" id="PF10342">
    <property type="entry name" value="Kre9_KNH"/>
    <property type="match status" value="1"/>
</dbReference>
<dbReference type="InterPro" id="IPR045328">
    <property type="entry name" value="Kre9/Knh1"/>
</dbReference>
<dbReference type="Proteomes" id="UP000305647">
    <property type="component" value="Unassembled WGS sequence"/>
</dbReference>
<accession>A0A4T0TFW9</accession>
<organism evidence="5 7">
    <name type="scientific">Wallemia mellicola</name>
    <dbReference type="NCBI Taxonomy" id="1708541"/>
    <lineage>
        <taxon>Eukaryota</taxon>
        <taxon>Fungi</taxon>
        <taxon>Dikarya</taxon>
        <taxon>Basidiomycota</taxon>
        <taxon>Wallemiomycotina</taxon>
        <taxon>Wallemiomycetes</taxon>
        <taxon>Wallemiales</taxon>
        <taxon>Wallemiaceae</taxon>
        <taxon>Wallemia</taxon>
    </lineage>
</organism>
<feature type="domain" description="Yeast cell wall synthesis Kre9/Knh1-like N-terminal" evidence="3">
    <location>
        <begin position="28"/>
        <end position="121"/>
    </location>
</feature>
<evidence type="ECO:0000256" key="2">
    <source>
        <dbReference type="SAM" id="SignalP"/>
    </source>
</evidence>
<evidence type="ECO:0000256" key="1">
    <source>
        <dbReference type="ARBA" id="ARBA00022729"/>
    </source>
</evidence>
<dbReference type="GO" id="GO:0006078">
    <property type="term" value="P:(1-&gt;6)-beta-D-glucan biosynthetic process"/>
    <property type="evidence" value="ECO:0007669"/>
    <property type="project" value="InterPro"/>
</dbReference>
<keyword evidence="1 2" id="KW-0732">Signal</keyword>
<feature type="chain" id="PRO_5033835301" description="Yeast cell wall synthesis Kre9/Knh1-like N-terminal domain-containing protein" evidence="2">
    <location>
        <begin position="20"/>
        <end position="195"/>
    </location>
</feature>
<proteinExistence type="predicted"/>
<dbReference type="PANTHER" id="PTHR28154:SF1">
    <property type="entry name" value="CELL WALL SYNTHESIS PROTEIN KNH1-RELATED"/>
    <property type="match status" value="1"/>
</dbReference>